<dbReference type="InterPro" id="IPR036271">
    <property type="entry name" value="Tet_transcr_reg_TetR-rel_C_sf"/>
</dbReference>
<evidence type="ECO:0000313" key="9">
    <source>
        <dbReference type="Proteomes" id="UP000561438"/>
    </source>
</evidence>
<dbReference type="InterPro" id="IPR041490">
    <property type="entry name" value="KstR2_TetR_C"/>
</dbReference>
<dbReference type="PROSITE" id="PS50977">
    <property type="entry name" value="HTH_TETR_2"/>
    <property type="match status" value="1"/>
</dbReference>
<dbReference type="GO" id="GO:0000976">
    <property type="term" value="F:transcription cis-regulatory region binding"/>
    <property type="evidence" value="ECO:0007669"/>
    <property type="project" value="TreeGrafter"/>
</dbReference>
<name>A0A850H7C6_9SPHN</name>
<gene>
    <name evidence="8" type="ORF">HUV48_13590</name>
</gene>
<dbReference type="EMBL" id="JABWGV010000008">
    <property type="protein sequence ID" value="NVD46042.1"/>
    <property type="molecule type" value="Genomic_DNA"/>
</dbReference>
<protein>
    <submittedName>
        <fullName evidence="8">TetR/AcrR family transcriptional regulator</fullName>
    </submittedName>
</protein>
<sequence length="228" mass="25837">MTKQPSVLGRRRSAANKVSRASYQARRQEIRDAAIAVFNRQGFANASLSKVAQELEIDRATLYYYFSSKEDLFDEIVGAVLERNHNLAQEIAGSAISPRRKLRELITAMMLSYDENYPLLYIYIREDLRQVSDSRSEWSSRMRELNRGIERAFIDIIEEGQRDGTFRKVGSADVVARGVLGMVNWTHRWHRPGKGQSAREIGQTFSEMALAGLESPYSTPISSSATLP</sequence>
<dbReference type="PANTHER" id="PTHR30055">
    <property type="entry name" value="HTH-TYPE TRANSCRIPTIONAL REGULATOR RUTR"/>
    <property type="match status" value="1"/>
</dbReference>
<dbReference type="Pfam" id="PF00440">
    <property type="entry name" value="TetR_N"/>
    <property type="match status" value="1"/>
</dbReference>
<keyword evidence="2" id="KW-0805">Transcription regulation</keyword>
<evidence type="ECO:0000256" key="3">
    <source>
        <dbReference type="ARBA" id="ARBA00023125"/>
    </source>
</evidence>
<dbReference type="PANTHER" id="PTHR30055:SF175">
    <property type="entry name" value="HTH-TYPE TRANSCRIPTIONAL REPRESSOR KSTR2"/>
    <property type="match status" value="1"/>
</dbReference>
<feature type="region of interest" description="Disordered" evidence="6">
    <location>
        <begin position="1"/>
        <end position="20"/>
    </location>
</feature>
<dbReference type="InterPro" id="IPR001647">
    <property type="entry name" value="HTH_TetR"/>
</dbReference>
<evidence type="ECO:0000256" key="4">
    <source>
        <dbReference type="ARBA" id="ARBA00023163"/>
    </source>
</evidence>
<dbReference type="SUPFAM" id="SSF48498">
    <property type="entry name" value="Tetracyclin repressor-like, C-terminal domain"/>
    <property type="match status" value="1"/>
</dbReference>
<keyword evidence="9" id="KW-1185">Reference proteome</keyword>
<feature type="DNA-binding region" description="H-T-H motif" evidence="5">
    <location>
        <begin position="47"/>
        <end position="66"/>
    </location>
</feature>
<keyword evidence="1" id="KW-0678">Repressor</keyword>
<dbReference type="Gene3D" id="1.10.357.10">
    <property type="entry name" value="Tetracycline Repressor, domain 2"/>
    <property type="match status" value="1"/>
</dbReference>
<dbReference type="GO" id="GO:0003700">
    <property type="term" value="F:DNA-binding transcription factor activity"/>
    <property type="evidence" value="ECO:0007669"/>
    <property type="project" value="TreeGrafter"/>
</dbReference>
<dbReference type="Proteomes" id="UP000561438">
    <property type="component" value="Unassembled WGS sequence"/>
</dbReference>
<evidence type="ECO:0000313" key="8">
    <source>
        <dbReference type="EMBL" id="NVD46042.1"/>
    </source>
</evidence>
<comment type="caution">
    <text evidence="8">The sequence shown here is derived from an EMBL/GenBank/DDBJ whole genome shotgun (WGS) entry which is preliminary data.</text>
</comment>
<evidence type="ECO:0000256" key="6">
    <source>
        <dbReference type="SAM" id="MobiDB-lite"/>
    </source>
</evidence>
<evidence type="ECO:0000259" key="7">
    <source>
        <dbReference type="PROSITE" id="PS50977"/>
    </source>
</evidence>
<dbReference type="InterPro" id="IPR009057">
    <property type="entry name" value="Homeodomain-like_sf"/>
</dbReference>
<dbReference type="SUPFAM" id="SSF46689">
    <property type="entry name" value="Homeodomain-like"/>
    <property type="match status" value="1"/>
</dbReference>
<dbReference type="InterPro" id="IPR050109">
    <property type="entry name" value="HTH-type_TetR-like_transc_reg"/>
</dbReference>
<dbReference type="Pfam" id="PF17932">
    <property type="entry name" value="TetR_C_24"/>
    <property type="match status" value="1"/>
</dbReference>
<dbReference type="AlphaFoldDB" id="A0A850H7C6"/>
<evidence type="ECO:0000256" key="5">
    <source>
        <dbReference type="PROSITE-ProRule" id="PRU00335"/>
    </source>
</evidence>
<feature type="domain" description="HTH tetR-type" evidence="7">
    <location>
        <begin position="24"/>
        <end position="84"/>
    </location>
</feature>
<evidence type="ECO:0000256" key="2">
    <source>
        <dbReference type="ARBA" id="ARBA00023015"/>
    </source>
</evidence>
<keyword evidence="4" id="KW-0804">Transcription</keyword>
<organism evidence="8 9">
    <name type="scientific">Qipengyuania atrilutea</name>
    <dbReference type="NCBI Taxonomy" id="2744473"/>
    <lineage>
        <taxon>Bacteria</taxon>
        <taxon>Pseudomonadati</taxon>
        <taxon>Pseudomonadota</taxon>
        <taxon>Alphaproteobacteria</taxon>
        <taxon>Sphingomonadales</taxon>
        <taxon>Erythrobacteraceae</taxon>
        <taxon>Qipengyuania</taxon>
    </lineage>
</organism>
<dbReference type="RefSeq" id="WP_176268271.1">
    <property type="nucleotide sequence ID" value="NZ_JABWGV010000008.1"/>
</dbReference>
<dbReference type="Gene3D" id="1.10.10.60">
    <property type="entry name" value="Homeodomain-like"/>
    <property type="match status" value="1"/>
</dbReference>
<keyword evidence="3 5" id="KW-0238">DNA-binding</keyword>
<accession>A0A850H7C6</accession>
<evidence type="ECO:0000256" key="1">
    <source>
        <dbReference type="ARBA" id="ARBA00022491"/>
    </source>
</evidence>
<proteinExistence type="predicted"/>
<reference evidence="8 9" key="1">
    <citation type="submission" date="2020-06" db="EMBL/GenBank/DDBJ databases">
        <title>Altererythrobacter sp. HHU K3-1.</title>
        <authorList>
            <person name="Zhang D."/>
            <person name="Xue H."/>
        </authorList>
    </citation>
    <scope>NUCLEOTIDE SEQUENCE [LARGE SCALE GENOMIC DNA]</scope>
    <source>
        <strain evidence="8 9">HHU K3-1</strain>
    </source>
</reference>
<dbReference type="PRINTS" id="PR00455">
    <property type="entry name" value="HTHTETR"/>
</dbReference>